<dbReference type="EMBL" id="FO904942">
    <property type="protein sequence ID" value="CDP32722.1"/>
    <property type="molecule type" value="Genomic_DNA"/>
</dbReference>
<dbReference type="InParanoid" id="B2ANV7"/>
<dbReference type="EMBL" id="CU633873">
    <property type="protein sequence ID" value="CAP65661.1"/>
    <property type="molecule type" value="Genomic_DNA"/>
</dbReference>
<sequence length="600" mass="66215">MTTELQVDAEVTLSPPSTFLSPCSKFRILVLGNPESTKQELFSKVFGVELEKVCRPLLTPSHLFRSKRLAKLTMYTSTQRLVSDTFDPKHNIESELDLQGQNDRLAVHASPNFLNGDQKNYNRVLEFLSRSSASADHTEHVHMIWYCVSTSEEDRGISDLEKHFFTQDITSVHVPVVLVYTKYDEFVSRVMLEWMKGAGSTERGVSKVAVGHILKDISSKKFEEDIGRHWNMILPFSIPRVCVSSGDEDDDIRSFQQLANSILASLKGEADVKLAFATAQRSSPVISTQCKFLTSVFLSIHADALSVCAEAATDYYEVDTGHARKIHGVDMRDILPNFFAKAAQIFNLRDPSSVLTDPLLLNRVLDSTFGTHQKPLLAESLRRSGTESGSILLSLSPHERAVLLTQALAGIVLFLHMLADSQWPHAETLPTSAPLSPGYTFSTPTTPHFPSHSGSVNTDLSQRQISRELEDLRLGTGKSILLDTIESSSIFTECQLKQDISELILKAVTLAEKSEITGAGENNYRFAYHQHHDAMFLEGGYGGDEDGVGKGTAMGDSLSAADMIRDMSMTFVNDNIELREGTAGEGKVKLACGLTILPLN</sequence>
<reference evidence="2" key="2">
    <citation type="submission" date="2008-07" db="EMBL/GenBank/DDBJ databases">
        <authorList>
            <person name="Genoscope - CEA"/>
        </authorList>
    </citation>
    <scope>NUCLEOTIDE SEQUENCE</scope>
    <source>
        <strain evidence="2">S mat+</strain>
    </source>
</reference>
<dbReference type="OrthoDB" id="59699at2759"/>
<proteinExistence type="predicted"/>
<keyword evidence="4" id="KW-1185">Reference proteome</keyword>
<evidence type="ECO:0000313" key="2">
    <source>
        <dbReference type="EMBL" id="CAP65661.1"/>
    </source>
</evidence>
<dbReference type="RefSeq" id="XP_001905420.1">
    <property type="nucleotide sequence ID" value="XM_001905385.1"/>
</dbReference>
<dbReference type="VEuPathDB" id="FungiDB:PODANS_7_1300"/>
<gene>
    <name evidence="2" type="ORF">PODANS_7_1300</name>
</gene>
<feature type="region of interest" description="Disordered" evidence="1">
    <location>
        <begin position="441"/>
        <end position="461"/>
    </location>
</feature>
<accession>B2ANV7</accession>
<reference evidence="3" key="4">
    <citation type="submission" date="2014-09" db="EMBL/GenBank/DDBJ databases">
        <title>Maintaining two mating types: Structure of the mating type locus and its role in heterokaryosis in Podospora anserina.</title>
        <authorList>
            <person name="Grognet P."/>
            <person name="Bidard F."/>
            <person name="Kuchly C."/>
            <person name="Chan Ho Tong L."/>
            <person name="Coppin E."/>
            <person name="Ait Benkhali J."/>
            <person name="Couloux A."/>
            <person name="Wincker P."/>
            <person name="Debuchy R."/>
            <person name="Silar P."/>
        </authorList>
    </citation>
    <scope>NUCLEOTIDE SEQUENCE</scope>
</reference>
<reference evidence="2 4" key="1">
    <citation type="journal article" date="2008" name="Genome Biol.">
        <title>The genome sequence of the model ascomycete fungus Podospora anserina.</title>
        <authorList>
            <person name="Espagne E."/>
            <person name="Lespinet O."/>
            <person name="Malagnac F."/>
            <person name="Da Silva C."/>
            <person name="Jaillon O."/>
            <person name="Porcel B.M."/>
            <person name="Couloux A."/>
            <person name="Aury J.-M."/>
            <person name="Segurens B."/>
            <person name="Poulain J."/>
            <person name="Anthouard V."/>
            <person name="Grossetete S."/>
            <person name="Khalili H."/>
            <person name="Coppin E."/>
            <person name="Dequard-Chablat M."/>
            <person name="Picard M."/>
            <person name="Contamine V."/>
            <person name="Arnaise S."/>
            <person name="Bourdais A."/>
            <person name="Berteaux-Lecellier V."/>
            <person name="Gautheret D."/>
            <person name="de Vries R.P."/>
            <person name="Battaglia E."/>
            <person name="Coutinho P.M."/>
            <person name="Danchin E.G.J."/>
            <person name="Henrissat B."/>
            <person name="El Khoury R."/>
            <person name="Sainsard-Chanet A."/>
            <person name="Boivin A."/>
            <person name="Pinan-Lucarre B."/>
            <person name="Sellem C.H."/>
            <person name="Debuchy R."/>
            <person name="Wincker P."/>
            <person name="Weissenbach J."/>
            <person name="Silar P."/>
        </authorList>
    </citation>
    <scope>NUCLEOTIDE SEQUENCE [LARGE SCALE GENOMIC DNA]</scope>
    <source>
        <strain evidence="4">S / ATCC MYA-4624 / DSM 980 / FGSC 10383</strain>
        <strain evidence="2">S mat+</strain>
    </source>
</reference>
<reference evidence="4" key="3">
    <citation type="journal article" date="2014" name="Genetics">
        <title>Maintaining two mating types: Structure of the mating type locus and its role in heterokaryosis in Podospora anserina.</title>
        <authorList>
            <person name="Grognet P."/>
            <person name="Bidard F."/>
            <person name="Kuchly C."/>
            <person name="Tong L.C.H."/>
            <person name="Coppin E."/>
            <person name="Benkhali J.A."/>
            <person name="Couloux A."/>
            <person name="Wincker P."/>
            <person name="Debuchy R."/>
            <person name="Silar P."/>
        </authorList>
    </citation>
    <scope>GENOME REANNOTATION</scope>
    <source>
        <strain evidence="4">S / ATCC MYA-4624 / DSM 980 / FGSC 10383</strain>
    </source>
</reference>
<dbReference type="HOGENOM" id="CLU_455012_0_0_1"/>
<dbReference type="AlphaFoldDB" id="B2ANV7"/>
<evidence type="ECO:0000313" key="4">
    <source>
        <dbReference type="Proteomes" id="UP000001197"/>
    </source>
</evidence>
<name>B2ANV7_PODAN</name>
<protein>
    <submittedName>
        <fullName evidence="2">Podospora anserina S mat+ genomic DNA chromosome 7, supercontig 3</fullName>
    </submittedName>
</protein>
<organism evidence="2">
    <name type="scientific">Podospora anserina (strain S / ATCC MYA-4624 / DSM 980 / FGSC 10383)</name>
    <name type="common">Pleurage anserina</name>
    <dbReference type="NCBI Taxonomy" id="515849"/>
    <lineage>
        <taxon>Eukaryota</taxon>
        <taxon>Fungi</taxon>
        <taxon>Dikarya</taxon>
        <taxon>Ascomycota</taxon>
        <taxon>Pezizomycotina</taxon>
        <taxon>Sordariomycetes</taxon>
        <taxon>Sordariomycetidae</taxon>
        <taxon>Sordariales</taxon>
        <taxon>Podosporaceae</taxon>
        <taxon>Podospora</taxon>
        <taxon>Podospora anserina</taxon>
    </lineage>
</organism>
<evidence type="ECO:0000256" key="1">
    <source>
        <dbReference type="SAM" id="MobiDB-lite"/>
    </source>
</evidence>
<feature type="compositionally biased region" description="Low complexity" evidence="1">
    <location>
        <begin position="441"/>
        <end position="453"/>
    </location>
</feature>
<dbReference type="Proteomes" id="UP000001197">
    <property type="component" value="Chromosome 7"/>
</dbReference>
<evidence type="ECO:0000313" key="3">
    <source>
        <dbReference type="EMBL" id="CDP32722.1"/>
    </source>
</evidence>
<dbReference type="KEGG" id="pan:PODANSg2445"/>
<dbReference type="eggNOG" id="ENOG502S8AV">
    <property type="taxonomic scope" value="Eukaryota"/>
</dbReference>
<dbReference type="GeneID" id="6189723"/>